<dbReference type="SUPFAM" id="SSF53335">
    <property type="entry name" value="S-adenosyl-L-methionine-dependent methyltransferases"/>
    <property type="match status" value="1"/>
</dbReference>
<dbReference type="Gene3D" id="3.40.50.150">
    <property type="entry name" value="Vaccinia Virus protein VP39"/>
    <property type="match status" value="1"/>
</dbReference>
<comment type="caution">
    <text evidence="1">The sequence shown here is derived from an EMBL/GenBank/DDBJ whole genome shotgun (WGS) entry which is preliminary data.</text>
</comment>
<keyword evidence="2" id="KW-1185">Reference proteome</keyword>
<organism evidence="1 2">
    <name type="scientific">Desulfonatronospira thiodismutans ASO3-1</name>
    <dbReference type="NCBI Taxonomy" id="555779"/>
    <lineage>
        <taxon>Bacteria</taxon>
        <taxon>Pseudomonadati</taxon>
        <taxon>Thermodesulfobacteriota</taxon>
        <taxon>Desulfovibrionia</taxon>
        <taxon>Desulfovibrionales</taxon>
        <taxon>Desulfonatronovibrionaceae</taxon>
        <taxon>Desulfonatronospira</taxon>
    </lineage>
</organism>
<protein>
    <recommendedName>
        <fullName evidence="3">Methyltransferase</fullName>
    </recommendedName>
</protein>
<dbReference type="Proteomes" id="UP000005496">
    <property type="component" value="Unassembled WGS sequence"/>
</dbReference>
<evidence type="ECO:0000313" key="2">
    <source>
        <dbReference type="Proteomes" id="UP000005496"/>
    </source>
</evidence>
<dbReference type="PANTHER" id="PTHR40036:SF1">
    <property type="entry name" value="MACROCIN O-METHYLTRANSFERASE"/>
    <property type="match status" value="1"/>
</dbReference>
<dbReference type="PANTHER" id="PTHR40036">
    <property type="entry name" value="MACROCIN O-METHYLTRANSFERASE"/>
    <property type="match status" value="1"/>
</dbReference>
<dbReference type="Pfam" id="PF05711">
    <property type="entry name" value="TylF"/>
    <property type="match status" value="1"/>
</dbReference>
<sequence length="285" mass="32956">MFGFLKKKLLSKSAYSEKELISAILKQISDKKLKSLLRIYRKGKLDPKRFRSAMVLYNRATYLEDLLGTKANATFLEDSRFKEAYQAAASVSTWGRDIRWRVYNLIKFAGVALRLEGEFVECGVDRGGMSLALLTYYPEDLPYRRFWLFDTFQGLVYEQMNEMEREKSPFLKERNKDRYPPIYEEVCRTFSGYENINIIPGMVPETLEQFSGQKVAFLHIDMNVAYPEVKALEFFWPYLVPGGVVVLDDYGFPLHTEQKHAMDACVSRLGTDIILQPTGQGLIIK</sequence>
<dbReference type="AlphaFoldDB" id="D6SN86"/>
<evidence type="ECO:0008006" key="3">
    <source>
        <dbReference type="Google" id="ProtNLM"/>
    </source>
</evidence>
<proteinExistence type="predicted"/>
<dbReference type="eggNOG" id="COG4122">
    <property type="taxonomic scope" value="Bacteria"/>
</dbReference>
<dbReference type="InterPro" id="IPR008884">
    <property type="entry name" value="TylF_MeTrfase"/>
</dbReference>
<evidence type="ECO:0000313" key="1">
    <source>
        <dbReference type="EMBL" id="EFI34212.1"/>
    </source>
</evidence>
<name>D6SN86_9BACT</name>
<dbReference type="EMBL" id="ACJN02000002">
    <property type="protein sequence ID" value="EFI34212.1"/>
    <property type="molecule type" value="Genomic_DNA"/>
</dbReference>
<dbReference type="RefSeq" id="WP_008869540.1">
    <property type="nucleotide sequence ID" value="NZ_ACJN02000002.1"/>
</dbReference>
<gene>
    <name evidence="1" type="ORF">Dthio_PD1563</name>
</gene>
<dbReference type="InterPro" id="IPR029063">
    <property type="entry name" value="SAM-dependent_MTases_sf"/>
</dbReference>
<accession>D6SN86</accession>
<reference evidence="1" key="1">
    <citation type="submission" date="2010-05" db="EMBL/GenBank/DDBJ databases">
        <title>The draft genome of Desulfonatronospira thiodismutans ASO3-1.</title>
        <authorList>
            <consortium name="US DOE Joint Genome Institute (JGI-PGF)"/>
            <person name="Lucas S."/>
            <person name="Copeland A."/>
            <person name="Lapidus A."/>
            <person name="Cheng J.-F."/>
            <person name="Bruce D."/>
            <person name="Goodwin L."/>
            <person name="Pitluck S."/>
            <person name="Chertkov O."/>
            <person name="Brettin T."/>
            <person name="Detter J.C."/>
            <person name="Han C."/>
            <person name="Land M.L."/>
            <person name="Hauser L."/>
            <person name="Kyrpides N."/>
            <person name="Mikhailova N."/>
            <person name="Muyzer G."/>
            <person name="Woyke T."/>
        </authorList>
    </citation>
    <scope>NUCLEOTIDE SEQUENCE [LARGE SCALE GENOMIC DNA]</scope>
    <source>
        <strain evidence="1">ASO3-1</strain>
    </source>
</reference>